<evidence type="ECO:0000256" key="1">
    <source>
        <dbReference type="SAM" id="MobiDB-lite"/>
    </source>
</evidence>
<proteinExistence type="predicted"/>
<gene>
    <name evidence="2" type="ORF">XAT740_LOCUS42851</name>
</gene>
<sequence length="94" mass="10723">MKKRRQQLQPAKRRASTKLTRSSPRIVTKDFEIFVTDFLTDPCGLPVELKNCVLVDGTYSFNDVLDNCSLNNTQVLTNIFSNLLDNDNKKLEGM</sequence>
<organism evidence="2 3">
    <name type="scientific">Adineta ricciae</name>
    <name type="common">Rotifer</name>
    <dbReference type="NCBI Taxonomy" id="249248"/>
    <lineage>
        <taxon>Eukaryota</taxon>
        <taxon>Metazoa</taxon>
        <taxon>Spiralia</taxon>
        <taxon>Gnathifera</taxon>
        <taxon>Rotifera</taxon>
        <taxon>Eurotatoria</taxon>
        <taxon>Bdelloidea</taxon>
        <taxon>Adinetida</taxon>
        <taxon>Adinetidae</taxon>
        <taxon>Adineta</taxon>
    </lineage>
</organism>
<evidence type="ECO:0000313" key="3">
    <source>
        <dbReference type="Proteomes" id="UP000663828"/>
    </source>
</evidence>
<reference evidence="2" key="1">
    <citation type="submission" date="2021-02" db="EMBL/GenBank/DDBJ databases">
        <authorList>
            <person name="Nowell W R."/>
        </authorList>
    </citation>
    <scope>NUCLEOTIDE SEQUENCE</scope>
</reference>
<dbReference type="Proteomes" id="UP000663828">
    <property type="component" value="Unassembled WGS sequence"/>
</dbReference>
<feature type="compositionally biased region" description="Basic residues" evidence="1">
    <location>
        <begin position="1"/>
        <end position="16"/>
    </location>
</feature>
<comment type="caution">
    <text evidence="2">The sequence shown here is derived from an EMBL/GenBank/DDBJ whole genome shotgun (WGS) entry which is preliminary data.</text>
</comment>
<protein>
    <submittedName>
        <fullName evidence="2">Uncharacterized protein</fullName>
    </submittedName>
</protein>
<accession>A0A815WVT3</accession>
<dbReference type="AlphaFoldDB" id="A0A815WVT3"/>
<feature type="region of interest" description="Disordered" evidence="1">
    <location>
        <begin position="1"/>
        <end position="21"/>
    </location>
</feature>
<evidence type="ECO:0000313" key="2">
    <source>
        <dbReference type="EMBL" id="CAF1550401.1"/>
    </source>
</evidence>
<dbReference type="EMBL" id="CAJNOR010005190">
    <property type="protein sequence ID" value="CAF1550401.1"/>
    <property type="molecule type" value="Genomic_DNA"/>
</dbReference>
<keyword evidence="3" id="KW-1185">Reference proteome</keyword>
<name>A0A815WVT3_ADIRI</name>